<feature type="compositionally biased region" description="Low complexity" evidence="5">
    <location>
        <begin position="1490"/>
        <end position="1501"/>
    </location>
</feature>
<feature type="region of interest" description="Disordered" evidence="5">
    <location>
        <begin position="1395"/>
        <end position="1416"/>
    </location>
</feature>
<keyword evidence="4" id="KW-0175">Coiled coil</keyword>
<dbReference type="PROSITE" id="PS50088">
    <property type="entry name" value="ANK_REPEAT"/>
    <property type="match status" value="5"/>
</dbReference>
<feature type="repeat" description="ANK" evidence="3">
    <location>
        <begin position="119"/>
        <end position="151"/>
    </location>
</feature>
<keyword evidence="1" id="KW-0677">Repeat</keyword>
<dbReference type="PANTHER" id="PTHR24198:SF165">
    <property type="entry name" value="ANKYRIN REPEAT-CONTAINING PROTEIN-RELATED"/>
    <property type="match status" value="1"/>
</dbReference>
<feature type="region of interest" description="Disordered" evidence="5">
    <location>
        <begin position="1084"/>
        <end position="1105"/>
    </location>
</feature>
<sequence>MKKVLKFVKGNKKDADSSASGNRGSKESVCIPTSSSNDSLNNNGYHVDIHGADKGMDKLHKSAYQGNMEKLKMALKVTDIDTVDELDRTALHFAITQRHTNIVWYLLNNKARMDIMDKDGFTPFLKAVQCGNTDCTHLMLERGADLDSTDDNGNTALHLATRQGYFKIAALLLQKGADLSIFNNQGEVPLHLATLGEHKDLVSLLLKYGATVNVPDRLQRTPLMLAARVGNIQLIHVFLQHGAHLDSCDSNGWTASDYALIGGHQEIAKQLTQIPRPKEKLEMLDTIGEDSELSDLDNSLDPNINNNNQLEVSLMSKKDVSVHDSPLSCVTPPPLKPPRSWDLIQSGMIDTQTSNINNSNNQNTVVQKRKSLTTLGSLESRRDSFIDNGVSNLTSTPIEELGTQLGNASTPVEELGNADTPLKGTVLHTEFENLNAPSEDTIFNNNIITPSVELDIDSRDEMKCEEIHGFNSEKEQADVEMKNETKEEQYQNMELCDNLAEVNDNAVNPCNEMRAMVVNGEDILEEVKGYEDNTTDNSESSSNSSSLLNELANNILVSQINKIVLDEKIDNEKIGMKSKRENSSDRETENESESSCTSVKSVETVLSKVINDDVKPVDPLGTLERKDKEDIKESEIMKKDIKETKVVKIDIKEIEVTKKDIKESEQNIKESEIKVSANISNVFRQSRAFFENRSNSTEKTPNTSSGAVKSKIVVEKASTSLKSENTNETVKNAQTELLNNITMKSKNTIGVDDKKSESKDTHEVAKSDLTIDKSCMNQENLSLDNEDIMNFITERDEEIQNMIMQNNLKEHQQFLIDNAKVDGNKEHGATVEYDIVDEKHFEDVATKSTNTICESAVNAVLKMTNETIPDQTFRERGETVSNDLKRREGDRTNIWIDNGTYCDGIHNPLIESINTMNPPVNDPSAVSQYLSSVSDMSRSVTSTSSNTVCNSCIGATNTQSCDLMNKSCDYLIKNIDQVLEHINSNTSDIVQQNELLETHLSNDSAILNMTHDGYRNEEDMECTLSEDEDGETLGTLQDENLLKNAMKHLPRHKSLDLSDDSMPFILSPKVKDMPGPSVRLFDDLPPPPSDFSFPPPPLTLDDQPSSASLVSLDNLPLPPDDMLDRLDTQCSIDSIQDEEEEYGGKQLACIEEEETMSEMSNCKEIPYKNMEDYSVSVDEDIEDDGNRTPTNEDPGGLGAMSPPSKGQDYKIDIHFADQESLEKCYVFVTERGSDSGDDVLHTSHSTSCDDERIAQQPNTTHQCLTNQSEYQIHTVLEDNNLVVEMNLNSNEEQGEHTHACSEYRDYVYNLSEQSDGSHIKDQLACYDRAIEELSNNPAQHHQPQIQNGAASSRPTRPYGDSEIHDLIDKDLKCLSDQLISDKQQMYHELYSSADSINNPQSSYSDEPSMNRPLSLDDKKRKLLVSMTNIDLADEEDKDSADEQDPPFWAAGEDGGGGGRFACLRQNTVIYNEDISTGPGSNKEDVYTVEDSMSTTSSSDPSDNQRNCSPKHLNPLKSTTSILRETTLERGRLEEAVGVLRSRVEVLEYQLTDATQSLADKSDTVSALEETVAKHEATIAHHLALVNTLSYQNQNYQAEINHLTSLYTKDENVDRVSQLEASSLNLKKKVDYLNAQVNSLSEENIVLHEFIANIDAEGTKNLNVPASFKLMKKQNLEQQPPFHQSASNGNASQSNIPQEIYDDILNLKLNLEKEVRLRKKLEEEYSIELGRKLQEMEIKHGEELKKQEQILRKEKVLKIDAELRHKKELDLERQILLHEITKLKSELKTKDLHIVKLETQLRQYENEKKQSRKQLIDSVNREIADE</sequence>
<feature type="repeat" description="ANK" evidence="3">
    <location>
        <begin position="152"/>
        <end position="184"/>
    </location>
</feature>
<dbReference type="SMART" id="SM00248">
    <property type="entry name" value="ANK"/>
    <property type="match status" value="6"/>
</dbReference>
<dbReference type="Gene3D" id="1.25.40.20">
    <property type="entry name" value="Ankyrin repeat-containing domain"/>
    <property type="match status" value="2"/>
</dbReference>
<evidence type="ECO:0000313" key="6">
    <source>
        <dbReference type="EMBL" id="CAG6655143.1"/>
    </source>
</evidence>
<feature type="region of interest" description="Disordered" evidence="5">
    <location>
        <begin position="9"/>
        <end position="35"/>
    </location>
</feature>
<accession>A0A8D8WDQ2</accession>
<feature type="compositionally biased region" description="Polar residues" evidence="5">
    <location>
        <begin position="1336"/>
        <end position="1354"/>
    </location>
</feature>
<dbReference type="SUPFAM" id="SSF48403">
    <property type="entry name" value="Ankyrin repeat"/>
    <property type="match status" value="1"/>
</dbReference>
<dbReference type="EMBL" id="HBUF01180244">
    <property type="protein sequence ID" value="CAG6655143.1"/>
    <property type="molecule type" value="Transcribed_RNA"/>
</dbReference>
<evidence type="ECO:0000256" key="1">
    <source>
        <dbReference type="ARBA" id="ARBA00022737"/>
    </source>
</evidence>
<feature type="region of interest" description="Disordered" evidence="5">
    <location>
        <begin position="1336"/>
        <end position="1362"/>
    </location>
</feature>
<feature type="compositionally biased region" description="Basic and acidic residues" evidence="5">
    <location>
        <begin position="575"/>
        <end position="589"/>
    </location>
</feature>
<dbReference type="PROSITE" id="PS50297">
    <property type="entry name" value="ANK_REP_REGION"/>
    <property type="match status" value="5"/>
</dbReference>
<feature type="region of interest" description="Disordered" evidence="5">
    <location>
        <begin position="575"/>
        <end position="598"/>
    </location>
</feature>
<feature type="region of interest" description="Disordered" evidence="5">
    <location>
        <begin position="1180"/>
        <end position="1203"/>
    </location>
</feature>
<dbReference type="CDD" id="cd22249">
    <property type="entry name" value="UDM1_RNF168_RNF169-like"/>
    <property type="match status" value="1"/>
</dbReference>
<feature type="repeat" description="ANK" evidence="3">
    <location>
        <begin position="218"/>
        <end position="250"/>
    </location>
</feature>
<feature type="repeat" description="ANK" evidence="3">
    <location>
        <begin position="185"/>
        <end position="217"/>
    </location>
</feature>
<feature type="compositionally biased region" description="Polar residues" evidence="5">
    <location>
        <begin position="1395"/>
        <end position="1407"/>
    </location>
</feature>
<dbReference type="PRINTS" id="PR01415">
    <property type="entry name" value="ANKYRIN"/>
</dbReference>
<feature type="coiled-coil region" evidence="4">
    <location>
        <begin position="1765"/>
        <end position="1820"/>
    </location>
</feature>
<evidence type="ECO:0000256" key="3">
    <source>
        <dbReference type="PROSITE-ProRule" id="PRU00023"/>
    </source>
</evidence>
<evidence type="ECO:0000256" key="4">
    <source>
        <dbReference type="SAM" id="Coils"/>
    </source>
</evidence>
<proteinExistence type="predicted"/>
<feature type="compositionally biased region" description="Pro residues" evidence="5">
    <location>
        <begin position="1084"/>
        <end position="1098"/>
    </location>
</feature>
<feature type="compositionally biased region" description="Acidic residues" evidence="5">
    <location>
        <begin position="1431"/>
        <end position="1444"/>
    </location>
</feature>
<dbReference type="PANTHER" id="PTHR24198">
    <property type="entry name" value="ANKYRIN REPEAT AND PROTEIN KINASE DOMAIN-CONTAINING PROTEIN"/>
    <property type="match status" value="1"/>
</dbReference>
<keyword evidence="2 3" id="KW-0040">ANK repeat</keyword>
<name>A0A8D8WDQ2_9HEMI</name>
<evidence type="ECO:0000256" key="2">
    <source>
        <dbReference type="ARBA" id="ARBA00023043"/>
    </source>
</evidence>
<reference evidence="6" key="1">
    <citation type="submission" date="2021-05" db="EMBL/GenBank/DDBJ databases">
        <authorList>
            <person name="Alioto T."/>
            <person name="Alioto T."/>
            <person name="Gomez Garrido J."/>
        </authorList>
    </citation>
    <scope>NUCLEOTIDE SEQUENCE</scope>
</reference>
<feature type="repeat" description="ANK" evidence="3">
    <location>
        <begin position="86"/>
        <end position="118"/>
    </location>
</feature>
<organism evidence="6">
    <name type="scientific">Cacopsylla melanoneura</name>
    <dbReference type="NCBI Taxonomy" id="428564"/>
    <lineage>
        <taxon>Eukaryota</taxon>
        <taxon>Metazoa</taxon>
        <taxon>Ecdysozoa</taxon>
        <taxon>Arthropoda</taxon>
        <taxon>Hexapoda</taxon>
        <taxon>Insecta</taxon>
        <taxon>Pterygota</taxon>
        <taxon>Neoptera</taxon>
        <taxon>Paraneoptera</taxon>
        <taxon>Hemiptera</taxon>
        <taxon>Sternorrhyncha</taxon>
        <taxon>Psylloidea</taxon>
        <taxon>Psyllidae</taxon>
        <taxon>Psyllinae</taxon>
        <taxon>Cacopsylla</taxon>
    </lineage>
</organism>
<dbReference type="InterPro" id="IPR002110">
    <property type="entry name" value="Ankyrin_rpt"/>
</dbReference>
<feature type="region of interest" description="Disordered" evidence="5">
    <location>
        <begin position="1474"/>
        <end position="1514"/>
    </location>
</feature>
<feature type="region of interest" description="Disordered" evidence="5">
    <location>
        <begin position="1430"/>
        <end position="1453"/>
    </location>
</feature>
<dbReference type="Pfam" id="PF12796">
    <property type="entry name" value="Ank_2"/>
    <property type="match status" value="2"/>
</dbReference>
<dbReference type="Pfam" id="PF00023">
    <property type="entry name" value="Ank"/>
    <property type="match status" value="1"/>
</dbReference>
<dbReference type="InterPro" id="IPR036770">
    <property type="entry name" value="Ankyrin_rpt-contain_sf"/>
</dbReference>
<evidence type="ECO:0000256" key="5">
    <source>
        <dbReference type="SAM" id="MobiDB-lite"/>
    </source>
</evidence>
<protein>
    <submittedName>
        <fullName evidence="6">Ankyrin repeat domain-containing protein 7</fullName>
    </submittedName>
</protein>